<feature type="compositionally biased region" description="Basic and acidic residues" evidence="4">
    <location>
        <begin position="2201"/>
        <end position="2215"/>
    </location>
</feature>
<proteinExistence type="predicted"/>
<feature type="region of interest" description="Disordered" evidence="4">
    <location>
        <begin position="535"/>
        <end position="555"/>
    </location>
</feature>
<gene>
    <name evidence="7" type="ORF">EEDITHA_LOCUS2835</name>
</gene>
<feature type="compositionally biased region" description="Basic and acidic residues" evidence="4">
    <location>
        <begin position="1654"/>
        <end position="1680"/>
    </location>
</feature>
<feature type="compositionally biased region" description="Basic and acidic residues" evidence="4">
    <location>
        <begin position="1771"/>
        <end position="1782"/>
    </location>
</feature>
<feature type="compositionally biased region" description="Polar residues" evidence="4">
    <location>
        <begin position="1728"/>
        <end position="1748"/>
    </location>
</feature>
<feature type="region of interest" description="Disordered" evidence="4">
    <location>
        <begin position="1771"/>
        <end position="1796"/>
    </location>
</feature>
<feature type="compositionally biased region" description="Basic and acidic residues" evidence="4">
    <location>
        <begin position="1983"/>
        <end position="1999"/>
    </location>
</feature>
<comment type="subcellular location">
    <subcellularLocation>
        <location evidence="1">Secreted</location>
    </subcellularLocation>
</comment>
<feature type="compositionally biased region" description="Low complexity" evidence="4">
    <location>
        <begin position="539"/>
        <end position="549"/>
    </location>
</feature>
<feature type="compositionally biased region" description="Basic and acidic residues" evidence="4">
    <location>
        <begin position="2501"/>
        <end position="2525"/>
    </location>
</feature>
<comment type="caution">
    <text evidence="7">The sequence shown here is derived from an EMBL/GenBank/DDBJ whole genome shotgun (WGS) entry which is preliminary data.</text>
</comment>
<feature type="compositionally biased region" description="Basic and acidic residues" evidence="4">
    <location>
        <begin position="2415"/>
        <end position="2424"/>
    </location>
</feature>
<dbReference type="InterPro" id="IPR052424">
    <property type="entry name" value="Kielin_Chordin-BMP_Reg"/>
</dbReference>
<feature type="compositionally biased region" description="Polar residues" evidence="4">
    <location>
        <begin position="2400"/>
        <end position="2414"/>
    </location>
</feature>
<feature type="compositionally biased region" description="Polar residues" evidence="4">
    <location>
        <begin position="2186"/>
        <end position="2200"/>
    </location>
</feature>
<feature type="region of interest" description="Disordered" evidence="4">
    <location>
        <begin position="1842"/>
        <end position="1862"/>
    </location>
</feature>
<feature type="region of interest" description="Disordered" evidence="4">
    <location>
        <begin position="2501"/>
        <end position="2576"/>
    </location>
</feature>
<dbReference type="GO" id="GO:0005576">
    <property type="term" value="C:extracellular region"/>
    <property type="evidence" value="ECO:0007669"/>
    <property type="project" value="UniProtKB-SubCell"/>
</dbReference>
<keyword evidence="2" id="KW-0964">Secreted</keyword>
<feature type="region of interest" description="Disordered" evidence="4">
    <location>
        <begin position="2173"/>
        <end position="2240"/>
    </location>
</feature>
<dbReference type="PROSITE" id="PS51257">
    <property type="entry name" value="PROKAR_LIPOPROTEIN"/>
    <property type="match status" value="1"/>
</dbReference>
<dbReference type="SMART" id="SM00214">
    <property type="entry name" value="VWC"/>
    <property type="match status" value="4"/>
</dbReference>
<feature type="compositionally biased region" description="Basic and acidic residues" evidence="4">
    <location>
        <begin position="2173"/>
        <end position="2182"/>
    </location>
</feature>
<dbReference type="EMBL" id="CAKOGL010000005">
    <property type="protein sequence ID" value="CAH2086456.1"/>
    <property type="molecule type" value="Genomic_DNA"/>
</dbReference>
<feature type="compositionally biased region" description="Basic and acidic residues" evidence="4">
    <location>
        <begin position="1689"/>
        <end position="1699"/>
    </location>
</feature>
<feature type="domain" description="VWFC" evidence="6">
    <location>
        <begin position="234"/>
        <end position="301"/>
    </location>
</feature>
<organism evidence="7 8">
    <name type="scientific">Euphydryas editha</name>
    <name type="common">Edith's checkerspot</name>
    <dbReference type="NCBI Taxonomy" id="104508"/>
    <lineage>
        <taxon>Eukaryota</taxon>
        <taxon>Metazoa</taxon>
        <taxon>Ecdysozoa</taxon>
        <taxon>Arthropoda</taxon>
        <taxon>Hexapoda</taxon>
        <taxon>Insecta</taxon>
        <taxon>Pterygota</taxon>
        <taxon>Neoptera</taxon>
        <taxon>Endopterygota</taxon>
        <taxon>Lepidoptera</taxon>
        <taxon>Glossata</taxon>
        <taxon>Ditrysia</taxon>
        <taxon>Papilionoidea</taxon>
        <taxon>Nymphalidae</taxon>
        <taxon>Nymphalinae</taxon>
        <taxon>Euphydryas</taxon>
    </lineage>
</organism>
<feature type="region of interest" description="Disordered" evidence="4">
    <location>
        <begin position="315"/>
        <end position="343"/>
    </location>
</feature>
<evidence type="ECO:0000256" key="5">
    <source>
        <dbReference type="SAM" id="SignalP"/>
    </source>
</evidence>
<feature type="compositionally biased region" description="Basic and acidic residues" evidence="4">
    <location>
        <begin position="1842"/>
        <end position="1853"/>
    </location>
</feature>
<protein>
    <recommendedName>
        <fullName evidence="6">VWFC domain-containing protein</fullName>
    </recommendedName>
</protein>
<sequence length="2893" mass="320553">MDRKRAAAALLALAACIACSAAAPTASNQTALELMDGPTEGCYYNFQHYGEGDRIMTNEPCLNCTCHNRMLMCYLRVCPFTKPIGQDCTVEKRADQCCPIVTCPDVPVDLLTSTSTSSPAEYGATGVGKHDKYGCSINGKYFSEGSKVPSTPNKPCEHCYCIRNMTTCVMQECTLHVDGCTPIYHKDVCCPVRYSCDHQEDETLLLDDMTTTVRPTPGFLLTTTTVMPVTQLTQDCVHYDQIFPDGTLIKTEKACEHCYCMKGDIVCVVQECGTPMENEGKNCTSLLPRHGQCCPDTYICEGDDHGTELTTEIFEHSTQPPRRIGVEGSGYRNEPDESFTETGTFETDIEGSGEGYATYAPGITEEDVITEKLHPDVIDEILLPTTEKEQASHITDTDKDQNIIPNVISDTESSNIPENIPKTTEANVVLASIDNKTTASDEYKTEIGLISKEEDYITTESTFIKDDNSIISDEMLTIKEQEKLSTTMVDFVEETTIKDEHLDKVSTEYNLPENQSTSVLDKSTTEVVEILKEKETTTDDLSLSSSTETNKPVDEFPVTPEQEIFTRLTTMAENKIGMPETTSINPDINEVDENISTVSAAGRIPGEGDCLINGITYTNNTIVPTSNNCHTSCKCISSIVKCDPIICSSPPEYVENMNDCQPIYESPDACCPTYVCSAKETIPPESHNQMSGTESPKPISVSDCNGQDCTLNEIQKEVSEISSSCTSVDCLSKPVEKQDNGDCGSNDCADETQKPINQDCTNDKCQVLPVVACEGENCISEAVSSQDSHKMPVSGNGPSVICDENGACKTLEKTQDDECKDEICKKHESAETAPNVPSDCTEPECKTHEKPVLPPIEVTTEQNINEPVSSQDSHKIPDSDRIPSVTCDENGACKTLENTQDDECKNENCKKQESAETEAAVTSDCTGPECKTHENPVLPPIEVTTEQNINEPVSSQDSHKISDSDRIPPVMCDENGACKTMENTQHDECKDEVCKKQESTESEVAVLSDCTGPECKPYDKPVLPPIEVTTDLTTEKVSNDIIQSGMTQSSPLDTITEIPEKTTKTDENRPEITKEINTVPSGELTTISDVEDADTGKTELTESPIIQSTSQEYDTRTTEKINIEYVTESITAQDADKLTKVDETATDKEITNQETSEPTEIKFEDQADKMDITTEIFEITTDSNLQSSKHDEIYGTISELDTEKQEAPTDVPKLNKNELLSTTETSVGASEKVTTIKDVTEIYEVKEEKTEVPVNLSTVPTQTDKISTDYDKATEMNKLPQGISEPHEQFVETQTEKENTETPKLYETYDVNTEKNNINVAVDVTQSSESHVTEAKEATTDNVGFATESNIVPTELPQLAQTKLDQVTKDVTEIVTDKHVVDTELSDYITTKAEEITSEPSVYHVDVTSKEDHKSEVTEELMTEKVTVTESSDLGQFATKAQEVHTETPQQSLENIDEISSTPTVEMKIDGLVTEISSTEIIGSDITEKQETHVKIPIEHEQELHTTTYDELFNKDHKTPIDSSTELPTSFTMVTETTKLIKDQETHTEEPEKSITGKESDFSDAIINTTPETIKVSPTKVDQHFTEKSEITVTASTPLEELIDDTRRQNTVQPTSNDGLIDVDEKDLEPHKTTIQDTVLIPEATTIAHDLKQVTESHTKSPSEANEKPQESSTEIEKESPLQIDITDSTEHLSKKPDETYITPSTDAMSQSEDIIEHYTTESQKIYTESIGQSQSHLDSSTEPSLSQHELDKSTRTTLPYEEVEIMDKETTAISHGDEVVGKEPSLFTESEVTSQSIEKTTASLISIDEKETEPQSYITESYSNVKEQETVKPTTSLITDDHVHETSEKSVSDEESLPQQTNEYIPLDGITEVITSQTLHDVSTEKTKIKDTFETLSPNYIGTTQSEFSTKHEELGVTDSELFDKEKEIVTEFPHFYTTSEDLDKTSVFVQKDTKDENTNKLSESEEDNQEKEITTPVSDVTDIKEITEAGLPEKNEVGTESTTTTKLVDDKNVGAKQTVSDLYITESQTETSEKSKDETAQQQEISTGEIITTMSPHYPSTSHLQEQETTSSSEVKTPEQETTTEKQADQTEPVSDKQSKLPELYSTEGTLASTVKDGIINTEEEKATTTHLVDIVQVTSHSPEYQTTILELGDKVTTESPYKEILTEPSKFLEPEKSDESAVTEISSTDQKPTTMSPETHHEIMTDIEKSPESFDMVTTDTVTKPSPIERNEVDIVKHPSTETISTVKLTTVTEPNIYEYQEQVKKSTETPISTEIHLSTEPTKVVAQDQEIAITKSQTKGTETTESQYTTTAEKIESTTDESEIRDKEVEQSIKDDQKLITIAPEDTELSATKGDVQIQLDNKDKFITSATEDTSINIEPTKPTVSEKEKIEQPEIYSTESSIDMQTEKQVSQKESDKITTESIQPNMNVDAELPVPTEKNDDSYVIDENKQTTDSRYKFTETTPFLVELEEHTHPIVDEIATKSPLGEIATTMLYEKHESQKPERGDQIPDDFSTQKDDYLTSEPSKTTIAATEDKEQPAIQVQEQIDESTNITPSKSETESSHITEKIPVQTSTYELVETKKDTTKYHDDVPISTTPQIIKDKDYSTESIEIFQTQSSTLSDIEISTDKNIHISSEKPEIFEEKITPELPKETTNKIGEETSTLPPSKIDVTKPQEKPVDTTLRPVIPDVPKPEFIDEHNEELPSPDFPPSGGYGQEPDYIDEDQAFGPGTCRYGGKVYVSAQQIPRDDPCDFCFCFRGDIICLQQSCPPPIHGCHEEPIQGFCCPRYECPVSMATTLNVTTTTTTTTTTLPPHFLPHAYKGAAQRRGCQVKGHTYKVGEVVRASSGPCLHCTCGGDGQMKCDPKACTPEPMLRQMIAAAVSAKRRR</sequence>
<evidence type="ECO:0000313" key="8">
    <source>
        <dbReference type="Proteomes" id="UP001153954"/>
    </source>
</evidence>
<dbReference type="SUPFAM" id="SSF57603">
    <property type="entry name" value="FnI-like domain"/>
    <property type="match status" value="6"/>
</dbReference>
<evidence type="ECO:0000256" key="3">
    <source>
        <dbReference type="ARBA" id="ARBA00022729"/>
    </source>
</evidence>
<keyword evidence="3 5" id="KW-0732">Signal</keyword>
<dbReference type="PANTHER" id="PTHR46698:SF3">
    <property type="entry name" value="TENECTIN ISOFORM 1-RELATED"/>
    <property type="match status" value="1"/>
</dbReference>
<dbReference type="Proteomes" id="UP001153954">
    <property type="component" value="Unassembled WGS sequence"/>
</dbReference>
<feature type="domain" description="VWFC" evidence="6">
    <location>
        <begin position="2736"/>
        <end position="2797"/>
    </location>
</feature>
<feature type="region of interest" description="Disordered" evidence="4">
    <location>
        <begin position="2299"/>
        <end position="2334"/>
    </location>
</feature>
<feature type="compositionally biased region" description="Polar residues" evidence="4">
    <location>
        <begin position="2017"/>
        <end position="2032"/>
    </location>
</feature>
<feature type="compositionally biased region" description="Low complexity" evidence="4">
    <location>
        <begin position="2302"/>
        <end position="2316"/>
    </location>
</feature>
<feature type="region of interest" description="Disordered" evidence="4">
    <location>
        <begin position="1948"/>
        <end position="2111"/>
    </location>
</feature>
<reference evidence="7" key="1">
    <citation type="submission" date="2022-03" db="EMBL/GenBank/DDBJ databases">
        <authorList>
            <person name="Tunstrom K."/>
        </authorList>
    </citation>
    <scope>NUCLEOTIDE SEQUENCE</scope>
</reference>
<feature type="compositionally biased region" description="Basic and acidic residues" evidence="4">
    <location>
        <begin position="2230"/>
        <end position="2240"/>
    </location>
</feature>
<evidence type="ECO:0000256" key="2">
    <source>
        <dbReference type="ARBA" id="ARBA00022525"/>
    </source>
</evidence>
<evidence type="ECO:0000259" key="6">
    <source>
        <dbReference type="PROSITE" id="PS50184"/>
    </source>
</evidence>
<feature type="compositionally biased region" description="Basic and acidic residues" evidence="4">
    <location>
        <begin position="2563"/>
        <end position="2572"/>
    </location>
</feature>
<evidence type="ECO:0000256" key="4">
    <source>
        <dbReference type="SAM" id="MobiDB-lite"/>
    </source>
</evidence>
<feature type="compositionally biased region" description="Basic and acidic residues" evidence="4">
    <location>
        <begin position="2443"/>
        <end position="2454"/>
    </location>
</feature>
<feature type="compositionally biased region" description="Polar residues" evidence="4">
    <location>
        <begin position="2042"/>
        <end position="2075"/>
    </location>
</feature>
<evidence type="ECO:0000256" key="1">
    <source>
        <dbReference type="ARBA" id="ARBA00004613"/>
    </source>
</evidence>
<dbReference type="InterPro" id="IPR001007">
    <property type="entry name" value="VWF_dom"/>
</dbReference>
<feature type="compositionally biased region" description="Basic and acidic residues" evidence="4">
    <location>
        <begin position="2078"/>
        <end position="2102"/>
    </location>
</feature>
<feature type="compositionally biased region" description="Basic and acidic residues" evidence="4">
    <location>
        <begin position="2676"/>
        <end position="2685"/>
    </location>
</feature>
<feature type="compositionally biased region" description="Polar residues" evidence="4">
    <location>
        <begin position="1702"/>
        <end position="1712"/>
    </location>
</feature>
<evidence type="ECO:0000313" key="7">
    <source>
        <dbReference type="EMBL" id="CAH2086456.1"/>
    </source>
</evidence>
<feature type="region of interest" description="Disordered" evidence="4">
    <location>
        <begin position="2375"/>
        <end position="2454"/>
    </location>
</feature>
<feature type="chain" id="PRO_5043471252" description="VWFC domain-containing protein" evidence="5">
    <location>
        <begin position="23"/>
        <end position="2893"/>
    </location>
</feature>
<feature type="compositionally biased region" description="Basic and acidic residues" evidence="4">
    <location>
        <begin position="2317"/>
        <end position="2334"/>
    </location>
</feature>
<keyword evidence="8" id="KW-1185">Reference proteome</keyword>
<accession>A0AAU9THV5</accession>
<dbReference type="PANTHER" id="PTHR46698">
    <property type="entry name" value="CROSSVEINLESS 2"/>
    <property type="match status" value="1"/>
</dbReference>
<dbReference type="PROSITE" id="PS50184">
    <property type="entry name" value="VWFC_2"/>
    <property type="match status" value="2"/>
</dbReference>
<feature type="region of interest" description="Disordered" evidence="4">
    <location>
        <begin position="1654"/>
        <end position="1712"/>
    </location>
</feature>
<feature type="compositionally biased region" description="Polar residues" evidence="4">
    <location>
        <begin position="2546"/>
        <end position="2562"/>
    </location>
</feature>
<name>A0AAU9THV5_EUPED</name>
<feature type="region of interest" description="Disordered" evidence="4">
    <location>
        <begin position="1728"/>
        <end position="1759"/>
    </location>
</feature>
<feature type="region of interest" description="Disordered" evidence="4">
    <location>
        <begin position="2663"/>
        <end position="2696"/>
    </location>
</feature>
<feature type="signal peptide" evidence="5">
    <location>
        <begin position="1"/>
        <end position="22"/>
    </location>
</feature>